<reference evidence="1 2" key="1">
    <citation type="submission" date="2019-12" db="EMBL/GenBank/DDBJ databases">
        <title>Genomic-based taxomic classification of the family Erythrobacteraceae.</title>
        <authorList>
            <person name="Xu L."/>
        </authorList>
    </citation>
    <scope>NUCLEOTIDE SEQUENCE [LARGE SCALE GENOMIC DNA]</scope>
    <source>
        <strain evidence="1 2">RC4-10-4</strain>
    </source>
</reference>
<dbReference type="InterPro" id="IPR028964">
    <property type="entry name" value="Imm8"/>
</dbReference>
<name>A0A844ZXC7_9SPHN</name>
<evidence type="ECO:0000313" key="2">
    <source>
        <dbReference type="Proteomes" id="UP000460626"/>
    </source>
</evidence>
<dbReference type="AlphaFoldDB" id="A0A844ZXC7"/>
<dbReference type="RefSeq" id="WP_131451506.1">
    <property type="nucleotide sequence ID" value="NZ_BMJK01000001.1"/>
</dbReference>
<proteinExistence type="predicted"/>
<evidence type="ECO:0000313" key="1">
    <source>
        <dbReference type="EMBL" id="MXO92114.1"/>
    </source>
</evidence>
<dbReference type="Proteomes" id="UP000460626">
    <property type="component" value="Unassembled WGS sequence"/>
</dbReference>
<sequence>MGQAKLQPVLRSLTGQFDENLCDLAPVSGSFCHTLRAEIGVQGGSGTDAFAFDVCSPEWLEAKLDNYPVLHGGRTLITKRFDPVAVEECVRKRLLHATGSDWAAVAAKLGEWSRWEFEPHES</sequence>
<comment type="caution">
    <text evidence="1">The sequence shown here is derived from an EMBL/GenBank/DDBJ whole genome shotgun (WGS) entry which is preliminary data.</text>
</comment>
<organism evidence="1 2">
    <name type="scientific">Aurantiacibacter arachoides</name>
    <dbReference type="NCBI Taxonomy" id="1850444"/>
    <lineage>
        <taxon>Bacteria</taxon>
        <taxon>Pseudomonadati</taxon>
        <taxon>Pseudomonadota</taxon>
        <taxon>Alphaproteobacteria</taxon>
        <taxon>Sphingomonadales</taxon>
        <taxon>Erythrobacteraceae</taxon>
        <taxon>Aurantiacibacter</taxon>
    </lineage>
</organism>
<gene>
    <name evidence="1" type="ORF">GRI62_00650</name>
</gene>
<protein>
    <submittedName>
        <fullName evidence="1">Uncharacterized protein</fullName>
    </submittedName>
</protein>
<accession>A0A844ZXC7</accession>
<dbReference type="EMBL" id="WTYH01000001">
    <property type="protein sequence ID" value="MXO92114.1"/>
    <property type="molecule type" value="Genomic_DNA"/>
</dbReference>
<dbReference type="Pfam" id="PF15586">
    <property type="entry name" value="Imm8"/>
    <property type="match status" value="1"/>
</dbReference>
<dbReference type="OrthoDB" id="5521406at2"/>
<keyword evidence="2" id="KW-1185">Reference proteome</keyword>